<protein>
    <recommendedName>
        <fullName evidence="3">SHSP domain-containing protein</fullName>
    </recommendedName>
</protein>
<dbReference type="GeneID" id="30994669"/>
<reference evidence="2" key="1">
    <citation type="submission" date="2016-05" db="EMBL/GenBank/DDBJ databases">
        <title>Comparative genomics of biotechnologically important yeasts.</title>
        <authorList>
            <consortium name="DOE Joint Genome Institute"/>
            <person name="Riley R."/>
            <person name="Haridas S."/>
            <person name="Wolfe K.H."/>
            <person name="Lopes M.R."/>
            <person name="Hittinger C.T."/>
            <person name="Goker M."/>
            <person name="Salamov A."/>
            <person name="Wisecaver J."/>
            <person name="Long T.M."/>
            <person name="Aerts A.L."/>
            <person name="Barry K."/>
            <person name="Choi C."/>
            <person name="Clum A."/>
            <person name="Coughlan A.Y."/>
            <person name="Deshpande S."/>
            <person name="Douglass A.P."/>
            <person name="Hanson S.J."/>
            <person name="Klenk H.-P."/>
            <person name="Labutti K."/>
            <person name="Lapidus A."/>
            <person name="Lindquist E."/>
            <person name="Lipzen A."/>
            <person name="Meier-Kolthoff J.P."/>
            <person name="Ohm R.A."/>
            <person name="Otillar R.P."/>
            <person name="Pangilinan J."/>
            <person name="Peng Y."/>
            <person name="Rokas A."/>
            <person name="Rosa C.A."/>
            <person name="Scheuner C."/>
            <person name="Sibirny A.A."/>
            <person name="Slot J.C."/>
            <person name="Stielow J.B."/>
            <person name="Sun H."/>
            <person name="Kurtzman C.P."/>
            <person name="Blackwell M."/>
            <person name="Grigoriev I.V."/>
            <person name="Jeffries T.W."/>
        </authorList>
    </citation>
    <scope>NUCLEOTIDE SEQUENCE [LARGE SCALE GENOMIC DNA]</scope>
    <source>
        <strain evidence="2">NRRL Y-1933</strain>
    </source>
</reference>
<dbReference type="EMBL" id="KV454540">
    <property type="protein sequence ID" value="ODV68048.1"/>
    <property type="molecule type" value="Genomic_DNA"/>
</dbReference>
<dbReference type="AlphaFoldDB" id="A0A1E4RLA7"/>
<organism evidence="1 2">
    <name type="scientific">Hyphopichia burtonii NRRL Y-1933</name>
    <dbReference type="NCBI Taxonomy" id="984485"/>
    <lineage>
        <taxon>Eukaryota</taxon>
        <taxon>Fungi</taxon>
        <taxon>Dikarya</taxon>
        <taxon>Ascomycota</taxon>
        <taxon>Saccharomycotina</taxon>
        <taxon>Pichiomycetes</taxon>
        <taxon>Debaryomycetaceae</taxon>
        <taxon>Hyphopichia</taxon>
    </lineage>
</organism>
<evidence type="ECO:0000313" key="1">
    <source>
        <dbReference type="EMBL" id="ODV68048.1"/>
    </source>
</evidence>
<dbReference type="RefSeq" id="XP_020077115.1">
    <property type="nucleotide sequence ID" value="XM_020220119.1"/>
</dbReference>
<accession>A0A1E4RLA7</accession>
<dbReference type="Proteomes" id="UP000095085">
    <property type="component" value="Unassembled WGS sequence"/>
</dbReference>
<name>A0A1E4RLA7_9ASCO</name>
<proteinExistence type="predicted"/>
<gene>
    <name evidence="1" type="ORF">HYPBUDRAFT_148333</name>
</gene>
<sequence length="151" mass="17669">MLSLTPINKYFNRDLFSDPFKSARNELTKFDSPFEIDNWFSEFDKDPFFKDIPIESPFEMKEEDHEYTIQLNDIKDKEFKVDFNKKENKLSIETTYQSTTNNEDGESSYTSSSVNSVVFDKEVSFDEIRSDADESNDSLVIHIPKNVESSQ</sequence>
<keyword evidence="2" id="KW-1185">Reference proteome</keyword>
<evidence type="ECO:0000313" key="2">
    <source>
        <dbReference type="Proteomes" id="UP000095085"/>
    </source>
</evidence>
<evidence type="ECO:0008006" key="3">
    <source>
        <dbReference type="Google" id="ProtNLM"/>
    </source>
</evidence>